<dbReference type="AlphaFoldDB" id="A0A1G5FHI6"/>
<dbReference type="NCBIfam" id="NF033516">
    <property type="entry name" value="transpos_IS3"/>
    <property type="match status" value="1"/>
</dbReference>
<dbReference type="PROSITE" id="PS50994">
    <property type="entry name" value="INTEGRASE"/>
    <property type="match status" value="1"/>
</dbReference>
<dbReference type="GO" id="GO:0003676">
    <property type="term" value="F:nucleic acid binding"/>
    <property type="evidence" value="ECO:0007669"/>
    <property type="project" value="InterPro"/>
</dbReference>
<organism evidence="2 3">
    <name type="scientific">Desulfoluna spongiiphila</name>
    <dbReference type="NCBI Taxonomy" id="419481"/>
    <lineage>
        <taxon>Bacteria</taxon>
        <taxon>Pseudomonadati</taxon>
        <taxon>Thermodesulfobacteriota</taxon>
        <taxon>Desulfobacteria</taxon>
        <taxon>Desulfobacterales</taxon>
        <taxon>Desulfolunaceae</taxon>
        <taxon>Desulfoluna</taxon>
    </lineage>
</organism>
<dbReference type="Proteomes" id="UP000198870">
    <property type="component" value="Unassembled WGS sequence"/>
</dbReference>
<dbReference type="SUPFAM" id="SSF53098">
    <property type="entry name" value="Ribonuclease H-like"/>
    <property type="match status" value="1"/>
</dbReference>
<evidence type="ECO:0000313" key="3">
    <source>
        <dbReference type="Proteomes" id="UP000198870"/>
    </source>
</evidence>
<evidence type="ECO:0000313" key="2">
    <source>
        <dbReference type="EMBL" id="SCY38554.1"/>
    </source>
</evidence>
<dbReference type="STRING" id="419481.SAMN05216233_10867"/>
<dbReference type="Pfam" id="PF13276">
    <property type="entry name" value="HTH_21"/>
    <property type="match status" value="1"/>
</dbReference>
<reference evidence="2 3" key="1">
    <citation type="submission" date="2016-10" db="EMBL/GenBank/DDBJ databases">
        <authorList>
            <person name="de Groot N.N."/>
        </authorList>
    </citation>
    <scope>NUCLEOTIDE SEQUENCE [LARGE SCALE GENOMIC DNA]</scope>
    <source>
        <strain evidence="2 3">AA1</strain>
    </source>
</reference>
<gene>
    <name evidence="2" type="ORF">SAMN05216233_10867</name>
</gene>
<dbReference type="InterPro" id="IPR036397">
    <property type="entry name" value="RNaseH_sf"/>
</dbReference>
<dbReference type="InterPro" id="IPR050900">
    <property type="entry name" value="Transposase_IS3/IS150/IS904"/>
</dbReference>
<feature type="domain" description="Integrase catalytic" evidence="1">
    <location>
        <begin position="110"/>
        <end position="275"/>
    </location>
</feature>
<dbReference type="Pfam" id="PF13333">
    <property type="entry name" value="rve_2"/>
    <property type="match status" value="1"/>
</dbReference>
<dbReference type="InterPro" id="IPR048020">
    <property type="entry name" value="Transpos_IS3"/>
</dbReference>
<dbReference type="GO" id="GO:0015074">
    <property type="term" value="P:DNA integration"/>
    <property type="evidence" value="ECO:0007669"/>
    <property type="project" value="InterPro"/>
</dbReference>
<dbReference type="PANTHER" id="PTHR46889:SF4">
    <property type="entry name" value="TRANSPOSASE INSO FOR INSERTION SEQUENCE ELEMENT IS911B-RELATED"/>
    <property type="match status" value="1"/>
</dbReference>
<dbReference type="InterPro" id="IPR012337">
    <property type="entry name" value="RNaseH-like_sf"/>
</dbReference>
<dbReference type="InterPro" id="IPR025948">
    <property type="entry name" value="HTH-like_dom"/>
</dbReference>
<name>A0A1G5FHI6_9BACT</name>
<proteinExistence type="predicted"/>
<dbReference type="Pfam" id="PF00665">
    <property type="entry name" value="rve"/>
    <property type="match status" value="1"/>
</dbReference>
<sequence>MKAFPVAILCRVIGASLSGFYDYLKRLLRPPDQTEKELEDATQRIFDESSHAYGNRRVRKELLKKGYKIGRYKVRRLMKKLGLKPKISKKYRVTTNSNHKYPVAKNLLDRQFNPSSYNKVWATDITYIWTLEGWAYLAIVMDLYSRQIVGWNIGARMTKRLVLYALDMAWWRRQPAPGLLHHSDRGSQYACKKYQERLDKYQMVCSMSRKGNCWDNAPVERFFRSLKSERLSFCRFETRDQARLEVLDYIAWYNSSRLHSTLGYVSPMEYEAEPLKLAA</sequence>
<keyword evidence="3" id="KW-1185">Reference proteome</keyword>
<protein>
    <submittedName>
        <fullName evidence="2">Transposase InsO and inactivated derivatives</fullName>
    </submittedName>
</protein>
<evidence type="ECO:0000259" key="1">
    <source>
        <dbReference type="PROSITE" id="PS50994"/>
    </source>
</evidence>
<dbReference type="Gene3D" id="3.30.420.10">
    <property type="entry name" value="Ribonuclease H-like superfamily/Ribonuclease H"/>
    <property type="match status" value="1"/>
</dbReference>
<dbReference type="EMBL" id="FMUX01000008">
    <property type="protein sequence ID" value="SCY38554.1"/>
    <property type="molecule type" value="Genomic_DNA"/>
</dbReference>
<accession>A0A1G5FHI6</accession>
<dbReference type="InterPro" id="IPR001584">
    <property type="entry name" value="Integrase_cat-core"/>
</dbReference>
<dbReference type="PANTHER" id="PTHR46889">
    <property type="entry name" value="TRANSPOSASE INSF FOR INSERTION SEQUENCE IS3B-RELATED"/>
    <property type="match status" value="1"/>
</dbReference>